<dbReference type="SUPFAM" id="SSF46785">
    <property type="entry name" value="Winged helix' DNA-binding domain"/>
    <property type="match status" value="1"/>
</dbReference>
<dbReference type="Gene3D" id="3.40.50.300">
    <property type="entry name" value="P-loop containing nucleotide triphosphate hydrolases"/>
    <property type="match status" value="1"/>
</dbReference>
<evidence type="ECO:0000256" key="5">
    <source>
        <dbReference type="ARBA" id="ARBA00057740"/>
    </source>
</evidence>
<dbReference type="InterPro" id="IPR049945">
    <property type="entry name" value="AAA_22"/>
</dbReference>
<gene>
    <name evidence="7" type="ORF">SAMN05216388_101818</name>
</gene>
<evidence type="ECO:0000256" key="2">
    <source>
        <dbReference type="ARBA" id="ARBA00022705"/>
    </source>
</evidence>
<dbReference type="Proteomes" id="UP000198775">
    <property type="component" value="Unassembled WGS sequence"/>
</dbReference>
<name>A0A1H8S6M7_9EURY</name>
<evidence type="ECO:0000313" key="8">
    <source>
        <dbReference type="Proteomes" id="UP000198775"/>
    </source>
</evidence>
<evidence type="ECO:0000256" key="4">
    <source>
        <dbReference type="ARBA" id="ARBA00022840"/>
    </source>
</evidence>
<dbReference type="Pfam" id="PF22703">
    <property type="entry name" value="Cdc6_lid"/>
    <property type="match status" value="1"/>
</dbReference>
<organism evidence="7 8">
    <name type="scientific">Halorientalis persicus</name>
    <dbReference type="NCBI Taxonomy" id="1367881"/>
    <lineage>
        <taxon>Archaea</taxon>
        <taxon>Methanobacteriati</taxon>
        <taxon>Methanobacteriota</taxon>
        <taxon>Stenosarchaea group</taxon>
        <taxon>Halobacteria</taxon>
        <taxon>Halobacteriales</taxon>
        <taxon>Haloarculaceae</taxon>
        <taxon>Halorientalis</taxon>
    </lineage>
</organism>
<evidence type="ECO:0000259" key="6">
    <source>
        <dbReference type="SMART" id="SM00382"/>
    </source>
</evidence>
<reference evidence="8" key="1">
    <citation type="submission" date="2016-10" db="EMBL/GenBank/DDBJ databases">
        <authorList>
            <person name="Varghese N."/>
            <person name="Submissions S."/>
        </authorList>
    </citation>
    <scope>NUCLEOTIDE SEQUENCE [LARGE SCALE GENOMIC DNA]</scope>
    <source>
        <strain evidence="8">IBRC-M 10043</strain>
    </source>
</reference>
<dbReference type="GO" id="GO:0006260">
    <property type="term" value="P:DNA replication"/>
    <property type="evidence" value="ECO:0007669"/>
    <property type="project" value="UniProtKB-KW"/>
</dbReference>
<keyword evidence="8" id="KW-1185">Reference proteome</keyword>
<dbReference type="GO" id="GO:0005524">
    <property type="term" value="F:ATP binding"/>
    <property type="evidence" value="ECO:0007669"/>
    <property type="project" value="UniProtKB-KW"/>
</dbReference>
<dbReference type="InterPro" id="IPR014277">
    <property type="entry name" value="Orc1/Cdc6_arc"/>
</dbReference>
<dbReference type="InterPro" id="IPR050311">
    <property type="entry name" value="ORC1/CDC6"/>
</dbReference>
<keyword evidence="3" id="KW-0547">Nucleotide-binding</keyword>
<proteinExistence type="inferred from homology"/>
<dbReference type="InterPro" id="IPR003593">
    <property type="entry name" value="AAA+_ATPase"/>
</dbReference>
<dbReference type="Pfam" id="PF13401">
    <property type="entry name" value="AAA_22"/>
    <property type="match status" value="1"/>
</dbReference>
<dbReference type="EMBL" id="FOCX01000018">
    <property type="protein sequence ID" value="SEO74659.1"/>
    <property type="molecule type" value="Genomic_DNA"/>
</dbReference>
<comment type="similarity">
    <text evidence="1">Belongs to the CDC6/cdc18 family.</text>
</comment>
<dbReference type="InterPro" id="IPR036390">
    <property type="entry name" value="WH_DNA-bd_sf"/>
</dbReference>
<evidence type="ECO:0000256" key="1">
    <source>
        <dbReference type="ARBA" id="ARBA00006184"/>
    </source>
</evidence>
<accession>A0A1H8S6M7</accession>
<dbReference type="InterPro" id="IPR055237">
    <property type="entry name" value="Cdc6_lid"/>
</dbReference>
<dbReference type="GO" id="GO:0016887">
    <property type="term" value="F:ATP hydrolysis activity"/>
    <property type="evidence" value="ECO:0007669"/>
    <property type="project" value="InterPro"/>
</dbReference>
<keyword evidence="4" id="KW-0067">ATP-binding</keyword>
<evidence type="ECO:0000256" key="3">
    <source>
        <dbReference type="ARBA" id="ARBA00022741"/>
    </source>
</evidence>
<dbReference type="Gene3D" id="1.10.8.60">
    <property type="match status" value="1"/>
</dbReference>
<evidence type="ECO:0000313" key="7">
    <source>
        <dbReference type="EMBL" id="SEO74659.1"/>
    </source>
</evidence>
<dbReference type="SMART" id="SM00382">
    <property type="entry name" value="AAA"/>
    <property type="match status" value="1"/>
</dbReference>
<dbReference type="PANTHER" id="PTHR10763:SF22">
    <property type="entry name" value="ORC1-TYPE DNA REPLICATION PROTEIN"/>
    <property type="match status" value="1"/>
</dbReference>
<dbReference type="AlphaFoldDB" id="A0A1H8S6M7"/>
<dbReference type="NCBIfam" id="TIGR02928">
    <property type="entry name" value="orc1/cdc6 family replication initiation protein"/>
    <property type="match status" value="1"/>
</dbReference>
<sequence length="377" mass="42730">MMAAQWIAVYRCNHAISGNDPVTFLLLAGKTSQLQMIRDARVLRAGFVPREVEHRDAEVNHLSTVLEPITNEEPADTAIVTGPSGTGKTCISQFVTERLREEVLGVEATYVNCWRNYTRFRTLYQILDDLGATIDIHRQSTPHDELVDRLQQYDGPRTVIILDEVDQLEDPSVLYDLHSLSQFAIICIANKEEELFSRVDDRLVSRLRSSEHVQMDKYHDEQLYDILSARAKWGLDEDVITNDHLYRIADAAAGDARLAIGILRTAAGKANRENHERITDDILLDAAEDARAQIKQKSIDSLTPHQRVVYDIVREHGPLGPSEIHDHYTDEVDDPRTKRTVRSYLSKMAQYNLLEAKGTSRDREYAIIESPPAATTT</sequence>
<dbReference type="CDD" id="cd18139">
    <property type="entry name" value="HLD_clamp_RarA"/>
    <property type="match status" value="1"/>
</dbReference>
<feature type="domain" description="AAA+ ATPase" evidence="6">
    <location>
        <begin position="74"/>
        <end position="219"/>
    </location>
</feature>
<dbReference type="PANTHER" id="PTHR10763">
    <property type="entry name" value="CELL DIVISION CONTROL PROTEIN 6-RELATED"/>
    <property type="match status" value="1"/>
</dbReference>
<comment type="function">
    <text evidence="5">Involved in regulation of DNA replication.</text>
</comment>
<protein>
    <submittedName>
        <fullName evidence="7">ORC complex protein Cdc6/Orc1</fullName>
    </submittedName>
</protein>
<dbReference type="FunFam" id="3.40.50.300:FF:001565">
    <property type="entry name" value="Orc1-type DNA replication protein"/>
    <property type="match status" value="1"/>
</dbReference>
<dbReference type="InterPro" id="IPR027417">
    <property type="entry name" value="P-loop_NTPase"/>
</dbReference>
<dbReference type="SUPFAM" id="SSF52540">
    <property type="entry name" value="P-loop containing nucleoside triphosphate hydrolases"/>
    <property type="match status" value="1"/>
</dbReference>
<keyword evidence="2" id="KW-0235">DNA replication</keyword>